<sequence length="79" mass="9220">MTKKDKLIKKMKTSPRNISPDEIEKMLGWLNFDKRKNNAGSHQTFKRKSDGKVFNLVLTNNPVKKYQVDDILKIIEEGE</sequence>
<proteinExistence type="predicted"/>
<dbReference type="EMBL" id="CACRSW010000023">
    <property type="protein sequence ID" value="VYT00064.1"/>
    <property type="molecule type" value="Genomic_DNA"/>
</dbReference>
<dbReference type="RefSeq" id="WP_156329040.1">
    <property type="nucleotide sequence ID" value="NZ_CACRSW010000023.1"/>
</dbReference>
<evidence type="ECO:0000313" key="1">
    <source>
        <dbReference type="EMBL" id="VYT00064.1"/>
    </source>
</evidence>
<dbReference type="SUPFAM" id="SSF54786">
    <property type="entry name" value="YcfA/nrd intein domain"/>
    <property type="match status" value="1"/>
</dbReference>
<gene>
    <name evidence="1" type="ORF">AVLFYP127_00464</name>
</gene>
<accession>A0A6N2T2K6</accession>
<organism evidence="1">
    <name type="scientific">Anaerococcus vaginalis</name>
    <dbReference type="NCBI Taxonomy" id="33037"/>
    <lineage>
        <taxon>Bacteria</taxon>
        <taxon>Bacillati</taxon>
        <taxon>Bacillota</taxon>
        <taxon>Tissierellia</taxon>
        <taxon>Tissierellales</taxon>
        <taxon>Peptoniphilaceae</taxon>
        <taxon>Anaerococcus</taxon>
    </lineage>
</organism>
<protein>
    <submittedName>
        <fullName evidence="1">Uncharacterized protein</fullName>
    </submittedName>
</protein>
<name>A0A6N2T2K6_9FIRM</name>
<reference evidence="1" key="1">
    <citation type="submission" date="2019-11" db="EMBL/GenBank/DDBJ databases">
        <authorList>
            <person name="Feng L."/>
        </authorList>
    </citation>
    <scope>NUCLEOTIDE SEQUENCE</scope>
    <source>
        <strain evidence="1">AvaginalisLFYP127</strain>
    </source>
</reference>
<dbReference type="AlphaFoldDB" id="A0A6N2T2K6"/>